<dbReference type="InterPro" id="IPR000504">
    <property type="entry name" value="RRM_dom"/>
</dbReference>
<dbReference type="Proteomes" id="UP000504610">
    <property type="component" value="Unplaced"/>
</dbReference>
<accession>A0A6J0P517</accession>
<evidence type="ECO:0000256" key="1">
    <source>
        <dbReference type="ARBA" id="ARBA00004123"/>
    </source>
</evidence>
<dbReference type="SUPFAM" id="SSF54928">
    <property type="entry name" value="RNA-binding domain, RBD"/>
    <property type="match status" value="3"/>
</dbReference>
<dbReference type="Gene3D" id="3.30.70.330">
    <property type="match status" value="4"/>
</dbReference>
<dbReference type="RefSeq" id="XP_018491750.1">
    <property type="nucleotide sequence ID" value="XM_018636248.2"/>
</dbReference>
<keyword evidence="3" id="KW-0694">RNA-binding</keyword>
<feature type="region of interest" description="Disordered" evidence="4">
    <location>
        <begin position="1"/>
        <end position="26"/>
    </location>
</feature>
<dbReference type="GO" id="GO:0005685">
    <property type="term" value="C:U1 snRNP"/>
    <property type="evidence" value="ECO:0007669"/>
    <property type="project" value="TreeGrafter"/>
</dbReference>
<proteinExistence type="predicted"/>
<evidence type="ECO:0000256" key="3">
    <source>
        <dbReference type="PROSITE-ProRule" id="PRU00176"/>
    </source>
</evidence>
<dbReference type="AlphaFoldDB" id="A0A6J0P517"/>
<dbReference type="CDD" id="cd00590">
    <property type="entry name" value="RRM_SF"/>
    <property type="match status" value="4"/>
</dbReference>
<organism evidence="6 7">
    <name type="scientific">Raphanus sativus</name>
    <name type="common">Radish</name>
    <name type="synonym">Raphanus raphanistrum var. sativus</name>
    <dbReference type="NCBI Taxonomy" id="3726"/>
    <lineage>
        <taxon>Eukaryota</taxon>
        <taxon>Viridiplantae</taxon>
        <taxon>Streptophyta</taxon>
        <taxon>Embryophyta</taxon>
        <taxon>Tracheophyta</taxon>
        <taxon>Spermatophyta</taxon>
        <taxon>Magnoliopsida</taxon>
        <taxon>eudicotyledons</taxon>
        <taxon>Gunneridae</taxon>
        <taxon>Pentapetalae</taxon>
        <taxon>rosids</taxon>
        <taxon>malvids</taxon>
        <taxon>Brassicales</taxon>
        <taxon>Brassicaceae</taxon>
        <taxon>Brassiceae</taxon>
        <taxon>Raphanus</taxon>
    </lineage>
</organism>
<dbReference type="GO" id="GO:0000398">
    <property type="term" value="P:mRNA splicing, via spliceosome"/>
    <property type="evidence" value="ECO:0007669"/>
    <property type="project" value="TreeGrafter"/>
</dbReference>
<evidence type="ECO:0000256" key="2">
    <source>
        <dbReference type="ARBA" id="ARBA00023242"/>
    </source>
</evidence>
<evidence type="ECO:0000259" key="5">
    <source>
        <dbReference type="PROSITE" id="PS50102"/>
    </source>
</evidence>
<dbReference type="PANTHER" id="PTHR13952:SF24">
    <property type="entry name" value="RRM DOMAIN-CONTAINING PROTEIN"/>
    <property type="match status" value="1"/>
</dbReference>
<dbReference type="GeneID" id="108862192"/>
<gene>
    <name evidence="7" type="primary">LOC108862192</name>
</gene>
<comment type="subcellular location">
    <subcellularLocation>
        <location evidence="1">Nucleus</location>
    </subcellularLocation>
</comment>
<dbReference type="KEGG" id="rsz:108862192"/>
<dbReference type="InterPro" id="IPR051183">
    <property type="entry name" value="U1_U11-U12_snRNP_70-35kDa"/>
</dbReference>
<dbReference type="OrthoDB" id="1107255at2759"/>
<dbReference type="GO" id="GO:0030619">
    <property type="term" value="F:U1 snRNA binding"/>
    <property type="evidence" value="ECO:0007669"/>
    <property type="project" value="TreeGrafter"/>
</dbReference>
<dbReference type="GO" id="GO:0071011">
    <property type="term" value="C:precatalytic spliceosome"/>
    <property type="evidence" value="ECO:0007669"/>
    <property type="project" value="TreeGrafter"/>
</dbReference>
<feature type="compositionally biased region" description="Low complexity" evidence="4">
    <location>
        <begin position="1"/>
        <end position="13"/>
    </location>
</feature>
<feature type="domain" description="RRM" evidence="5">
    <location>
        <begin position="170"/>
        <end position="247"/>
    </location>
</feature>
<feature type="domain" description="RRM" evidence="5">
    <location>
        <begin position="426"/>
        <end position="495"/>
    </location>
</feature>
<dbReference type="SMART" id="SM00360">
    <property type="entry name" value="RRM"/>
    <property type="match status" value="4"/>
</dbReference>
<protein>
    <submittedName>
        <fullName evidence="7">Polyadenylate-binding protein 2</fullName>
    </submittedName>
</protein>
<dbReference type="PANTHER" id="PTHR13952">
    <property type="entry name" value="U1 SMALL NUCLEAR RIBONUCLEOPROTEIN 70 KD"/>
    <property type="match status" value="1"/>
</dbReference>
<reference evidence="7" key="1">
    <citation type="submission" date="2025-08" db="UniProtKB">
        <authorList>
            <consortium name="RefSeq"/>
        </authorList>
    </citation>
    <scope>IDENTIFICATION</scope>
    <source>
        <tissue evidence="7">Leaf</tissue>
    </source>
</reference>
<sequence length="555" mass="63991">MATCSKKSAAEAKSSGKRTMSGSDSEPANLFVKRSKLKDVLETKPMILKKRKEEAVVKKKTILVRRLSKVAGVADIIDFFKDVGQVVRIQLVVHHGFRRTRRCGFVEFASSNEADNALQKIKYLHGSQNFAQISPHQYIIPKYCKDHKVWNKDFILRVEDEKPLPNFVENVLFVSNLSPQTKLFHIIDHFSPLGQVVSVRLVVNPEGKHVGYGFVELGSAYQAHKALEKMNGEYLLDHKIFIDVAKLPPYRLLPTYNFAEKLCYEDYLRRGILVRDEDKTEENETEERLYQEAVAVRTKTIFVSNLPRPTKIQDLIDLLKDVGKVVQVRLLIDCEGNQIGDGDVVFASAEEAEKALKKKFLHDQGISLLSSEGFPDPRHPKYCIDHKVWYEDYLGRENRLIEDDDVVEEGFDETHDFAEEVAIRKKTLFVYNIPPGIRTYNLFDYYKNVGHVCRVRLVVNREGDHVGCGFVEFASAEEAMTALLFYQRSSRALQILSDVVEMAPYPIRPKYMRAEKLWNEEYLRQESLRTEEDYLERQEVTELFCGKKKTFSDDD</sequence>
<evidence type="ECO:0000313" key="7">
    <source>
        <dbReference type="RefSeq" id="XP_018491750.1"/>
    </source>
</evidence>
<dbReference type="InterPro" id="IPR035979">
    <property type="entry name" value="RBD_domain_sf"/>
</dbReference>
<dbReference type="InterPro" id="IPR012677">
    <property type="entry name" value="Nucleotide-bd_a/b_plait_sf"/>
</dbReference>
<keyword evidence="6" id="KW-1185">Reference proteome</keyword>
<dbReference type="GO" id="GO:0003729">
    <property type="term" value="F:mRNA binding"/>
    <property type="evidence" value="ECO:0007669"/>
    <property type="project" value="TreeGrafter"/>
</dbReference>
<feature type="domain" description="RRM" evidence="5">
    <location>
        <begin position="60"/>
        <end position="126"/>
    </location>
</feature>
<dbReference type="PROSITE" id="PS50102">
    <property type="entry name" value="RRM"/>
    <property type="match status" value="4"/>
</dbReference>
<dbReference type="Pfam" id="PF00076">
    <property type="entry name" value="RRM_1"/>
    <property type="match status" value="4"/>
</dbReference>
<name>A0A6J0P517_RAPSA</name>
<feature type="domain" description="RRM" evidence="5">
    <location>
        <begin position="299"/>
        <end position="373"/>
    </location>
</feature>
<dbReference type="GO" id="GO:0071004">
    <property type="term" value="C:U2-type prespliceosome"/>
    <property type="evidence" value="ECO:0007669"/>
    <property type="project" value="TreeGrafter"/>
</dbReference>
<keyword evidence="2" id="KW-0539">Nucleus</keyword>
<evidence type="ECO:0000256" key="4">
    <source>
        <dbReference type="SAM" id="MobiDB-lite"/>
    </source>
</evidence>
<evidence type="ECO:0000313" key="6">
    <source>
        <dbReference type="Proteomes" id="UP000504610"/>
    </source>
</evidence>